<dbReference type="InParanoid" id="A0A0C3D821"/>
<reference evidence="2" key="2">
    <citation type="submission" date="2015-01" db="EMBL/GenBank/DDBJ databases">
        <title>Evolutionary Origins and Diversification of the Mycorrhizal Mutualists.</title>
        <authorList>
            <consortium name="DOE Joint Genome Institute"/>
            <consortium name="Mycorrhizal Genomics Consortium"/>
            <person name="Kohler A."/>
            <person name="Kuo A."/>
            <person name="Nagy L.G."/>
            <person name="Floudas D."/>
            <person name="Copeland A."/>
            <person name="Barry K.W."/>
            <person name="Cichocki N."/>
            <person name="Veneault-Fourrey C."/>
            <person name="LaButti K."/>
            <person name="Lindquist E.A."/>
            <person name="Lipzen A."/>
            <person name="Lundell T."/>
            <person name="Morin E."/>
            <person name="Murat C."/>
            <person name="Riley R."/>
            <person name="Ohm R."/>
            <person name="Sun H."/>
            <person name="Tunlid A."/>
            <person name="Henrissat B."/>
            <person name="Grigoriev I.V."/>
            <person name="Hibbett D.S."/>
            <person name="Martin F."/>
        </authorList>
    </citation>
    <scope>NUCLEOTIDE SEQUENCE [LARGE SCALE GENOMIC DNA]</scope>
    <source>
        <strain evidence="2">Zn</strain>
    </source>
</reference>
<sequence>MKTTMPCPPDQSCIEHIGSTVRITYFLLYADELQDWLHSFGNDRRRHSSQAKGVQMPPLGTSIGKTIRAWQEDHADILIAKQPYPAEQGGRAKALFQADRWSGTGTVDIVKRRGADSFQGFKEEQAYAAS</sequence>
<keyword evidence="2" id="KW-1185">Reference proteome</keyword>
<accession>A0A0C3D821</accession>
<protein>
    <submittedName>
        <fullName evidence="1">Uncharacterized protein</fullName>
    </submittedName>
</protein>
<evidence type="ECO:0000313" key="1">
    <source>
        <dbReference type="EMBL" id="KIM98042.1"/>
    </source>
</evidence>
<dbReference type="AlphaFoldDB" id="A0A0C3D821"/>
<gene>
    <name evidence="1" type="ORF">OIDMADRAFT_57549</name>
</gene>
<dbReference type="EMBL" id="KN832881">
    <property type="protein sequence ID" value="KIM98042.1"/>
    <property type="molecule type" value="Genomic_DNA"/>
</dbReference>
<reference evidence="1 2" key="1">
    <citation type="submission" date="2014-04" db="EMBL/GenBank/DDBJ databases">
        <authorList>
            <consortium name="DOE Joint Genome Institute"/>
            <person name="Kuo A."/>
            <person name="Martino E."/>
            <person name="Perotto S."/>
            <person name="Kohler A."/>
            <person name="Nagy L.G."/>
            <person name="Floudas D."/>
            <person name="Copeland A."/>
            <person name="Barry K.W."/>
            <person name="Cichocki N."/>
            <person name="Veneault-Fourrey C."/>
            <person name="LaButti K."/>
            <person name="Lindquist E.A."/>
            <person name="Lipzen A."/>
            <person name="Lundell T."/>
            <person name="Morin E."/>
            <person name="Murat C."/>
            <person name="Sun H."/>
            <person name="Tunlid A."/>
            <person name="Henrissat B."/>
            <person name="Grigoriev I.V."/>
            <person name="Hibbett D.S."/>
            <person name="Martin F."/>
            <person name="Nordberg H.P."/>
            <person name="Cantor M.N."/>
            <person name="Hua S.X."/>
        </authorList>
    </citation>
    <scope>NUCLEOTIDE SEQUENCE [LARGE SCALE GENOMIC DNA]</scope>
    <source>
        <strain evidence="1 2">Zn</strain>
    </source>
</reference>
<proteinExistence type="predicted"/>
<dbReference type="HOGENOM" id="CLU_1938761_0_0_1"/>
<evidence type="ECO:0000313" key="2">
    <source>
        <dbReference type="Proteomes" id="UP000054321"/>
    </source>
</evidence>
<dbReference type="Proteomes" id="UP000054321">
    <property type="component" value="Unassembled WGS sequence"/>
</dbReference>
<organism evidence="1 2">
    <name type="scientific">Oidiodendron maius (strain Zn)</name>
    <dbReference type="NCBI Taxonomy" id="913774"/>
    <lineage>
        <taxon>Eukaryota</taxon>
        <taxon>Fungi</taxon>
        <taxon>Dikarya</taxon>
        <taxon>Ascomycota</taxon>
        <taxon>Pezizomycotina</taxon>
        <taxon>Leotiomycetes</taxon>
        <taxon>Leotiomycetes incertae sedis</taxon>
        <taxon>Myxotrichaceae</taxon>
        <taxon>Oidiodendron</taxon>
    </lineage>
</organism>
<name>A0A0C3D821_OIDMZ</name>